<sequence>MSELSVYLTIDIIESTNIHHWILINVEYKFEFKEENWSIIFHKINNTQYRITANKFNKNEQENSSKIDKELEELSNYDKKIEDALKKTDENIARMTKDFYTKIATEKDFGSEFTENNQELFGRIAGDVRILAESKKILENNRSKKNISIKKMVSERFTWVMEIGERCTRFGMKFNLCKDIPFPDCDVKQNYEEVEIPILFQESTKKYIRVIQKSSNGTLCDIICWSGKIMRALVVQNGEIYTCSYQDMLNNVYQMGDFKEQIGINENKVFPVNVNLQNKITDFKIGEKVLALFVQASGFCNCFLYSGTIDKIINQTISVKFDDGDYCDVEVDKVRKIGDIPEKYRVQKGRT</sequence>
<name>A0A3G4ZTQ0_9VIRU</name>
<dbReference type="EMBL" id="MK072042">
    <property type="protein sequence ID" value="AYV77381.1"/>
    <property type="molecule type" value="Genomic_DNA"/>
</dbReference>
<organism evidence="1">
    <name type="scientific">Dasosvirus sp</name>
    <dbReference type="NCBI Taxonomy" id="2487764"/>
    <lineage>
        <taxon>Viruses</taxon>
        <taxon>Varidnaviria</taxon>
        <taxon>Bamfordvirae</taxon>
        <taxon>Nucleocytoviricota</taxon>
        <taxon>Megaviricetes</taxon>
        <taxon>Imitervirales</taxon>
        <taxon>Mimiviridae</taxon>
        <taxon>Klosneuvirinae</taxon>
    </lineage>
</organism>
<accession>A0A3G4ZTQ0</accession>
<gene>
    <name evidence="1" type="ORF">Dasosvirus1_16</name>
</gene>
<reference evidence="1" key="1">
    <citation type="submission" date="2018-10" db="EMBL/GenBank/DDBJ databases">
        <title>Hidden diversity of soil giant viruses.</title>
        <authorList>
            <person name="Schulz F."/>
            <person name="Alteio L."/>
            <person name="Goudeau D."/>
            <person name="Ryan E.M."/>
            <person name="Malmstrom R.R."/>
            <person name="Blanchard J."/>
            <person name="Woyke T."/>
        </authorList>
    </citation>
    <scope>NUCLEOTIDE SEQUENCE</scope>
    <source>
        <strain evidence="1">DSV1</strain>
    </source>
</reference>
<evidence type="ECO:0000313" key="1">
    <source>
        <dbReference type="EMBL" id="AYV77381.1"/>
    </source>
</evidence>
<dbReference type="Gene3D" id="2.30.30.140">
    <property type="match status" value="1"/>
</dbReference>
<proteinExistence type="predicted"/>
<protein>
    <submittedName>
        <fullName evidence="1">Uncharacterized protein</fullName>
    </submittedName>
</protein>